<dbReference type="AlphaFoldDB" id="A0A6M8UE89"/>
<proteinExistence type="inferred from homology"/>
<protein>
    <submittedName>
        <fullName evidence="7">LysR family transcriptional regulator</fullName>
    </submittedName>
</protein>
<dbReference type="FunFam" id="1.10.10.10:FF:000001">
    <property type="entry name" value="LysR family transcriptional regulator"/>
    <property type="match status" value="1"/>
</dbReference>
<dbReference type="Gene3D" id="1.10.10.10">
    <property type="entry name" value="Winged helix-like DNA-binding domain superfamily/Winged helix DNA-binding domain"/>
    <property type="match status" value="1"/>
</dbReference>
<dbReference type="CDD" id="cd08432">
    <property type="entry name" value="PBP2_GcdR_TrpI_HvrB_AmpR_like"/>
    <property type="match status" value="1"/>
</dbReference>
<keyword evidence="2" id="KW-0805">Transcription regulation</keyword>
<sequence length="296" mass="32944">MSLRQTKLPRLNAIAAFSIAAEAGSLAKAATQLALTPAAVSQQIRQLEEQLGTVLFLRTQTGVRLTEEGKAYLRYVREAFGLLQRAQQNLQPQSTRPQLTLYSLPALATKWLTPAIGAWQRQHPDCDLTLHATHARVDFSSTPADFALCFGDHHYPQLERMPLFHDEVLAVCSPSLLGESTDPADYPLIHLDWGNDGRFLPGWQEWFQMKGETAPLALKGLTFNLTSLAIDAALQGCGMLLGQRRLIQRELAEGRLVAIDEQVLPLSKPYFVVWPKRTLNKPAGREMLAWLQALAQ</sequence>
<dbReference type="PANTHER" id="PTHR30537:SF74">
    <property type="entry name" value="HTH-TYPE TRANSCRIPTIONAL REGULATOR TRPI"/>
    <property type="match status" value="1"/>
</dbReference>
<comment type="similarity">
    <text evidence="1">Belongs to the LysR transcriptional regulatory family.</text>
</comment>
<dbReference type="Pfam" id="PF03466">
    <property type="entry name" value="LysR_substrate"/>
    <property type="match status" value="1"/>
</dbReference>
<dbReference type="RefSeq" id="WP_173635700.1">
    <property type="nucleotide sequence ID" value="NZ_CP054212.1"/>
</dbReference>
<dbReference type="InterPro" id="IPR036388">
    <property type="entry name" value="WH-like_DNA-bd_sf"/>
</dbReference>
<evidence type="ECO:0000256" key="3">
    <source>
        <dbReference type="ARBA" id="ARBA00023125"/>
    </source>
</evidence>
<dbReference type="PANTHER" id="PTHR30537">
    <property type="entry name" value="HTH-TYPE TRANSCRIPTIONAL REGULATOR"/>
    <property type="match status" value="1"/>
</dbReference>
<dbReference type="PROSITE" id="PS50931">
    <property type="entry name" value="HTH_LYSR"/>
    <property type="match status" value="1"/>
</dbReference>
<feature type="chain" id="PRO_5027010259" evidence="5">
    <location>
        <begin position="24"/>
        <end position="296"/>
    </location>
</feature>
<organism evidence="7 8">
    <name type="scientific">Paramixta manurensis</name>
    <dbReference type="NCBI Taxonomy" id="2740817"/>
    <lineage>
        <taxon>Bacteria</taxon>
        <taxon>Pseudomonadati</taxon>
        <taxon>Pseudomonadota</taxon>
        <taxon>Gammaproteobacteria</taxon>
        <taxon>Enterobacterales</taxon>
        <taxon>Erwiniaceae</taxon>
        <taxon>Paramixta</taxon>
    </lineage>
</organism>
<evidence type="ECO:0000256" key="5">
    <source>
        <dbReference type="SAM" id="SignalP"/>
    </source>
</evidence>
<dbReference type="InterPro" id="IPR058163">
    <property type="entry name" value="LysR-type_TF_proteobact-type"/>
</dbReference>
<keyword evidence="4" id="KW-0804">Transcription</keyword>
<evidence type="ECO:0000259" key="6">
    <source>
        <dbReference type="PROSITE" id="PS50931"/>
    </source>
</evidence>
<evidence type="ECO:0000256" key="1">
    <source>
        <dbReference type="ARBA" id="ARBA00009437"/>
    </source>
</evidence>
<dbReference type="Gene3D" id="3.40.190.10">
    <property type="entry name" value="Periplasmic binding protein-like II"/>
    <property type="match status" value="2"/>
</dbReference>
<dbReference type="GO" id="GO:0006351">
    <property type="term" value="P:DNA-templated transcription"/>
    <property type="evidence" value="ECO:0007669"/>
    <property type="project" value="TreeGrafter"/>
</dbReference>
<dbReference type="SUPFAM" id="SSF53850">
    <property type="entry name" value="Periplasmic binding protein-like II"/>
    <property type="match status" value="1"/>
</dbReference>
<dbReference type="Proteomes" id="UP000505325">
    <property type="component" value="Chromosome"/>
</dbReference>
<evidence type="ECO:0000256" key="4">
    <source>
        <dbReference type="ARBA" id="ARBA00023163"/>
    </source>
</evidence>
<evidence type="ECO:0000313" key="8">
    <source>
        <dbReference type="Proteomes" id="UP000505325"/>
    </source>
</evidence>
<keyword evidence="5" id="KW-0732">Signal</keyword>
<dbReference type="Pfam" id="PF00126">
    <property type="entry name" value="HTH_1"/>
    <property type="match status" value="1"/>
</dbReference>
<accession>A0A6M8UE89</accession>
<evidence type="ECO:0000256" key="2">
    <source>
        <dbReference type="ARBA" id="ARBA00023015"/>
    </source>
</evidence>
<dbReference type="InterPro" id="IPR000847">
    <property type="entry name" value="LysR_HTH_N"/>
</dbReference>
<name>A0A6M8UE89_9GAMM</name>
<keyword evidence="8" id="KW-1185">Reference proteome</keyword>
<feature type="signal peptide" evidence="5">
    <location>
        <begin position="1"/>
        <end position="23"/>
    </location>
</feature>
<dbReference type="SUPFAM" id="SSF46785">
    <property type="entry name" value="Winged helix' DNA-binding domain"/>
    <property type="match status" value="1"/>
</dbReference>
<dbReference type="KEGG" id="pmak:PMPD1_3956"/>
<gene>
    <name evidence="7" type="ORF">PMPD1_3956</name>
</gene>
<keyword evidence="3" id="KW-0238">DNA-binding</keyword>
<evidence type="ECO:0000313" key="7">
    <source>
        <dbReference type="EMBL" id="QKJ88865.1"/>
    </source>
</evidence>
<reference evidence="7 8" key="1">
    <citation type="submission" date="2020-06" db="EMBL/GenBank/DDBJ databases">
        <title>Genome sequence of Paramixta manurensis strain PD-1.</title>
        <authorList>
            <person name="Lee C.W."/>
            <person name="Kim J."/>
        </authorList>
    </citation>
    <scope>NUCLEOTIDE SEQUENCE [LARGE SCALE GENOMIC DNA]</scope>
    <source>
        <strain evidence="7 8">PD-1</strain>
    </source>
</reference>
<dbReference type="PRINTS" id="PR00039">
    <property type="entry name" value="HTHLYSR"/>
</dbReference>
<dbReference type="GO" id="GO:0043565">
    <property type="term" value="F:sequence-specific DNA binding"/>
    <property type="evidence" value="ECO:0007669"/>
    <property type="project" value="TreeGrafter"/>
</dbReference>
<dbReference type="GO" id="GO:0003700">
    <property type="term" value="F:DNA-binding transcription factor activity"/>
    <property type="evidence" value="ECO:0007669"/>
    <property type="project" value="InterPro"/>
</dbReference>
<dbReference type="EMBL" id="CP054212">
    <property type="protein sequence ID" value="QKJ88865.1"/>
    <property type="molecule type" value="Genomic_DNA"/>
</dbReference>
<feature type="domain" description="HTH lysR-type" evidence="6">
    <location>
        <begin position="9"/>
        <end position="66"/>
    </location>
</feature>
<dbReference type="InterPro" id="IPR005119">
    <property type="entry name" value="LysR_subst-bd"/>
</dbReference>
<dbReference type="InterPro" id="IPR036390">
    <property type="entry name" value="WH_DNA-bd_sf"/>
</dbReference>